<feature type="transmembrane region" description="Helical" evidence="1">
    <location>
        <begin position="147"/>
        <end position="167"/>
    </location>
</feature>
<comment type="caution">
    <text evidence="3">The sequence shown here is derived from an EMBL/GenBank/DDBJ whole genome shotgun (WGS) entry which is preliminary data.</text>
</comment>
<dbReference type="AlphaFoldDB" id="A0A8H7Q3C6"/>
<evidence type="ECO:0000313" key="3">
    <source>
        <dbReference type="EMBL" id="KAG2185066.1"/>
    </source>
</evidence>
<evidence type="ECO:0008006" key="5">
    <source>
        <dbReference type="Google" id="ProtNLM"/>
    </source>
</evidence>
<protein>
    <recommendedName>
        <fullName evidence="5">DUF11 domain-containing protein</fullName>
    </recommendedName>
</protein>
<sequence>MFSRLSLVFALLLPLLAVAQLGPPIISPQQNQTVHPGDSIDITFEYENLGTGNYSVDIIAINDLTTNIPVVNITLNHDVPDGNSTGFNLQNTLNYTYSGWKVPQGVLNQTFWLRVIEHYSLAAVGDAPASSVGGMQLLLHNSPASNLIPNLSSVMIALVAVSALAMLM</sequence>
<feature type="signal peptide" evidence="2">
    <location>
        <begin position="1"/>
        <end position="19"/>
    </location>
</feature>
<dbReference type="OrthoDB" id="2360672at2759"/>
<evidence type="ECO:0000313" key="4">
    <source>
        <dbReference type="Proteomes" id="UP000654370"/>
    </source>
</evidence>
<keyword evidence="1" id="KW-0812">Transmembrane</keyword>
<dbReference type="Proteomes" id="UP000654370">
    <property type="component" value="Unassembled WGS sequence"/>
</dbReference>
<evidence type="ECO:0000256" key="1">
    <source>
        <dbReference type="SAM" id="Phobius"/>
    </source>
</evidence>
<feature type="chain" id="PRO_5034518121" description="DUF11 domain-containing protein" evidence="2">
    <location>
        <begin position="20"/>
        <end position="168"/>
    </location>
</feature>
<keyword evidence="4" id="KW-1185">Reference proteome</keyword>
<accession>A0A8H7Q3C6</accession>
<keyword evidence="1" id="KW-0472">Membrane</keyword>
<organism evidence="3 4">
    <name type="scientific">Mortierella isabellina</name>
    <name type="common">Filamentous fungus</name>
    <name type="synonym">Umbelopsis isabellina</name>
    <dbReference type="NCBI Taxonomy" id="91625"/>
    <lineage>
        <taxon>Eukaryota</taxon>
        <taxon>Fungi</taxon>
        <taxon>Fungi incertae sedis</taxon>
        <taxon>Mucoromycota</taxon>
        <taxon>Mucoromycotina</taxon>
        <taxon>Umbelopsidomycetes</taxon>
        <taxon>Umbelopsidales</taxon>
        <taxon>Umbelopsidaceae</taxon>
        <taxon>Umbelopsis</taxon>
    </lineage>
</organism>
<dbReference type="EMBL" id="JAEPQZ010000002">
    <property type="protein sequence ID" value="KAG2185066.1"/>
    <property type="molecule type" value="Genomic_DNA"/>
</dbReference>
<name>A0A8H7Q3C6_MORIS</name>
<gene>
    <name evidence="3" type="ORF">INT43_000979</name>
</gene>
<reference evidence="3" key="1">
    <citation type="submission" date="2020-12" db="EMBL/GenBank/DDBJ databases">
        <title>Metabolic potential, ecology and presence of endohyphal bacteria is reflected in genomic diversity of Mucoromycotina.</title>
        <authorList>
            <person name="Muszewska A."/>
            <person name="Okrasinska A."/>
            <person name="Steczkiewicz K."/>
            <person name="Drgas O."/>
            <person name="Orlowska M."/>
            <person name="Perlinska-Lenart U."/>
            <person name="Aleksandrzak-Piekarczyk T."/>
            <person name="Szatraj K."/>
            <person name="Zielenkiewicz U."/>
            <person name="Pilsyk S."/>
            <person name="Malc E."/>
            <person name="Mieczkowski P."/>
            <person name="Kruszewska J.S."/>
            <person name="Biernat P."/>
            <person name="Pawlowska J."/>
        </authorList>
    </citation>
    <scope>NUCLEOTIDE SEQUENCE</scope>
    <source>
        <strain evidence="3">WA0000067209</strain>
    </source>
</reference>
<keyword evidence="1" id="KW-1133">Transmembrane helix</keyword>
<keyword evidence="2" id="KW-0732">Signal</keyword>
<proteinExistence type="predicted"/>
<evidence type="ECO:0000256" key="2">
    <source>
        <dbReference type="SAM" id="SignalP"/>
    </source>
</evidence>